<proteinExistence type="predicted"/>
<feature type="compositionally biased region" description="Low complexity" evidence="1">
    <location>
        <begin position="80"/>
        <end position="91"/>
    </location>
</feature>
<evidence type="ECO:0000256" key="1">
    <source>
        <dbReference type="SAM" id="MobiDB-lite"/>
    </source>
</evidence>
<accession>A0A820FPG2</accession>
<reference evidence="2" key="1">
    <citation type="submission" date="2021-02" db="EMBL/GenBank/DDBJ databases">
        <authorList>
            <person name="Nowell W R."/>
        </authorList>
    </citation>
    <scope>NUCLEOTIDE SEQUENCE</scope>
</reference>
<protein>
    <submittedName>
        <fullName evidence="2">Uncharacterized protein</fullName>
    </submittedName>
</protein>
<sequence length="213" mass="24721">MLKGIFLGSLLRELTTHFSSLAVHNRKNLFVYCGKSNDYYMRFREDIHPPSIPGLVDDTLLLSENHHQYCEMPSPQITHNNSNSSLNSSMKNRQRHDSGTFSVHVMLYGLKSATNDPQFETVKSNLIQSIVTRLEDEVVKELVNALYHFAMTRLNPDDVTFIRPIDSEPKHIFEYKISPLINTSDFLYYFRRYVKTNTFHQPLLLPVLAKDLK</sequence>
<dbReference type="EMBL" id="CAJOAY010013487">
    <property type="protein sequence ID" value="CAF4266213.1"/>
    <property type="molecule type" value="Genomic_DNA"/>
</dbReference>
<evidence type="ECO:0000313" key="2">
    <source>
        <dbReference type="EMBL" id="CAF4266213.1"/>
    </source>
</evidence>
<gene>
    <name evidence="2" type="ORF">OKA104_LOCUS44407</name>
</gene>
<feature type="non-terminal residue" evidence="2">
    <location>
        <position position="1"/>
    </location>
</feature>
<dbReference type="AlphaFoldDB" id="A0A820FPG2"/>
<organism evidence="2 3">
    <name type="scientific">Adineta steineri</name>
    <dbReference type="NCBI Taxonomy" id="433720"/>
    <lineage>
        <taxon>Eukaryota</taxon>
        <taxon>Metazoa</taxon>
        <taxon>Spiralia</taxon>
        <taxon>Gnathifera</taxon>
        <taxon>Rotifera</taxon>
        <taxon>Eurotatoria</taxon>
        <taxon>Bdelloidea</taxon>
        <taxon>Adinetida</taxon>
        <taxon>Adinetidae</taxon>
        <taxon>Adineta</taxon>
    </lineage>
</organism>
<name>A0A820FPG2_9BILA</name>
<comment type="caution">
    <text evidence="2">The sequence shown here is derived from an EMBL/GenBank/DDBJ whole genome shotgun (WGS) entry which is preliminary data.</text>
</comment>
<evidence type="ECO:0000313" key="3">
    <source>
        <dbReference type="Proteomes" id="UP000663881"/>
    </source>
</evidence>
<dbReference type="Proteomes" id="UP000663881">
    <property type="component" value="Unassembled WGS sequence"/>
</dbReference>
<feature type="region of interest" description="Disordered" evidence="1">
    <location>
        <begin position="74"/>
        <end position="93"/>
    </location>
</feature>